<keyword evidence="2" id="KW-1185">Reference proteome</keyword>
<comment type="caution">
    <text evidence="1">The sequence shown here is derived from an EMBL/GenBank/DDBJ whole genome shotgun (WGS) entry which is preliminary data.</text>
</comment>
<dbReference type="EMBL" id="JAPFFF010000034">
    <property type="protein sequence ID" value="KAK8843638.1"/>
    <property type="molecule type" value="Genomic_DNA"/>
</dbReference>
<evidence type="ECO:0000313" key="2">
    <source>
        <dbReference type="Proteomes" id="UP001470230"/>
    </source>
</evidence>
<sequence>MDLYKENQEDFNQLSNEKQNIQDDRYIFDPSIRILPEKTTEEKLNVDLITLFTNLNESLSLNLFEKAQIELIEIVNNLVSFQPDEKTFDFIINSNLHLQILSILQAPPTYEIYHYSIYLISSLFAISWKYEKIEIFNKFNSIENFNLLDFFIQKFNPNYKAEPTRQIDLLKFDFDMLPSYLQILSFYCIFLDKPICDMITQTVIIPNLPIFFNAFEDTELTSAASFLVSSSTKYPLIIENNEYVSWIITFTIQNVTMMDLNSQYYFFKSINNLTQNEKMISYLFNLNFETFLENYLKTNISSFTNNLLDEILTLQLKLLLADPNKVILDYSKLIDISFRFKNLRNIAFQLFGNGMKLREKDCPLDDDNFFASFMNLYSDAAFDMKSEIVKILEVWMMKSSHQLVSKRALLLMNEISQFMEQVSINDSLFLVVLHEIIILLDIESKSSLDEFQKSKNILESNDCVSYLTELQNDEEADENTCKMAQEILKYFRSTE</sequence>
<name>A0ABR2HB11_9EUKA</name>
<protein>
    <submittedName>
        <fullName evidence="1">Uncharacterized protein</fullName>
    </submittedName>
</protein>
<dbReference type="Proteomes" id="UP001470230">
    <property type="component" value="Unassembled WGS sequence"/>
</dbReference>
<evidence type="ECO:0000313" key="1">
    <source>
        <dbReference type="EMBL" id="KAK8843638.1"/>
    </source>
</evidence>
<organism evidence="1 2">
    <name type="scientific">Tritrichomonas musculus</name>
    <dbReference type="NCBI Taxonomy" id="1915356"/>
    <lineage>
        <taxon>Eukaryota</taxon>
        <taxon>Metamonada</taxon>
        <taxon>Parabasalia</taxon>
        <taxon>Tritrichomonadida</taxon>
        <taxon>Tritrichomonadidae</taxon>
        <taxon>Tritrichomonas</taxon>
    </lineage>
</organism>
<reference evidence="1 2" key="1">
    <citation type="submission" date="2024-04" db="EMBL/GenBank/DDBJ databases">
        <title>Tritrichomonas musculus Genome.</title>
        <authorList>
            <person name="Alves-Ferreira E."/>
            <person name="Grigg M."/>
            <person name="Lorenzi H."/>
            <person name="Galac M."/>
        </authorList>
    </citation>
    <scope>NUCLEOTIDE SEQUENCE [LARGE SCALE GENOMIC DNA]</scope>
    <source>
        <strain evidence="1 2">EAF2021</strain>
    </source>
</reference>
<accession>A0ABR2HB11</accession>
<gene>
    <name evidence="1" type="ORF">M9Y10_024700</name>
</gene>
<proteinExistence type="predicted"/>